<feature type="signal peptide" evidence="1">
    <location>
        <begin position="1"/>
        <end position="27"/>
    </location>
</feature>
<sequence length="142" mass="14003">MKFNKKLAIALVAVSASVFGFGSVASAGDGGVAGAVAVTLDADGSVTEMAAAGAVGKNDAAAKATSNAGLVSAAALGSAGVIELISDSGSYVFETADQFEEEIYNNVTITGSEDTALETEQANFIGTSTQTLIPIGSIETGF</sequence>
<evidence type="ECO:0000256" key="1">
    <source>
        <dbReference type="SAM" id="SignalP"/>
    </source>
</evidence>
<keyword evidence="1" id="KW-0732">Signal</keyword>
<dbReference type="AlphaFoldDB" id="A0AA43H0J1"/>
<protein>
    <submittedName>
        <fullName evidence="2">Uncharacterized protein</fullName>
    </submittedName>
</protein>
<reference evidence="2 3" key="1">
    <citation type="journal article" date="2023" name="J. Phycol.">
        <title>Chrysosporum ovalisporum is synonymous with the true-branching cyanobacterium Umezakia natans (Nostocales/Aphanizomenonaceae).</title>
        <authorList>
            <person name="McGregor G.B."/>
            <person name="Sendall B.C."/>
            <person name="Niiyama Y."/>
            <person name="Tuji A."/>
            <person name="Willis A."/>
        </authorList>
    </citation>
    <scope>NUCLEOTIDE SEQUENCE [LARGE SCALE GENOMIC DNA]</scope>
    <source>
        <strain evidence="2 3">FSS-62</strain>
    </source>
</reference>
<dbReference type="Proteomes" id="UP001159370">
    <property type="component" value="Unassembled WGS sequence"/>
</dbReference>
<dbReference type="RefSeq" id="WP_280657626.1">
    <property type="nucleotide sequence ID" value="NZ_JANQDL010000097.1"/>
</dbReference>
<evidence type="ECO:0000313" key="3">
    <source>
        <dbReference type="Proteomes" id="UP001159370"/>
    </source>
</evidence>
<comment type="caution">
    <text evidence="2">The sequence shown here is derived from an EMBL/GenBank/DDBJ whole genome shotgun (WGS) entry which is preliminary data.</text>
</comment>
<dbReference type="EMBL" id="JANQDL010000097">
    <property type="protein sequence ID" value="MDH6064929.1"/>
    <property type="molecule type" value="Genomic_DNA"/>
</dbReference>
<feature type="chain" id="PRO_5041222822" evidence="1">
    <location>
        <begin position="28"/>
        <end position="142"/>
    </location>
</feature>
<gene>
    <name evidence="2" type="ORF">NWP23_14445</name>
</gene>
<proteinExistence type="predicted"/>
<evidence type="ECO:0000313" key="2">
    <source>
        <dbReference type="EMBL" id="MDH6064929.1"/>
    </source>
</evidence>
<organism evidence="2 3">
    <name type="scientific">Umezakia ovalisporum FSS-62</name>
    <dbReference type="NCBI Taxonomy" id="2971776"/>
    <lineage>
        <taxon>Bacteria</taxon>
        <taxon>Bacillati</taxon>
        <taxon>Cyanobacteriota</taxon>
        <taxon>Cyanophyceae</taxon>
        <taxon>Nostocales</taxon>
        <taxon>Nodulariaceae</taxon>
        <taxon>Umezakia</taxon>
    </lineage>
</organism>
<accession>A0AA43H0J1</accession>
<name>A0AA43H0J1_9CYAN</name>